<dbReference type="EMBL" id="CH476594">
    <property type="protein sequence ID" value="EAU38679.1"/>
    <property type="molecule type" value="Genomic_DNA"/>
</dbReference>
<keyword evidence="3" id="KW-0732">Signal</keyword>
<protein>
    <recommendedName>
        <fullName evidence="3">Carboxylic ester hydrolase</fullName>
        <ecNumber evidence="3">3.1.1.-</ecNumber>
    </recommendedName>
</protein>
<accession>Q0D201</accession>
<evidence type="ECO:0000259" key="4">
    <source>
        <dbReference type="Pfam" id="PF00135"/>
    </source>
</evidence>
<proteinExistence type="inferred from homology"/>
<name>Q0D201_ASPTN</name>
<dbReference type="PROSITE" id="PS00122">
    <property type="entry name" value="CARBOXYLESTERASE_B_1"/>
    <property type="match status" value="1"/>
</dbReference>
<gene>
    <name evidence="5" type="ORF">ATEG_00033</name>
</gene>
<dbReference type="eggNOG" id="KOG1516">
    <property type="taxonomic scope" value="Eukaryota"/>
</dbReference>
<dbReference type="InterPro" id="IPR050309">
    <property type="entry name" value="Type-B_Carboxylest/Lipase"/>
</dbReference>
<dbReference type="STRING" id="341663.Q0D201"/>
<evidence type="ECO:0000313" key="6">
    <source>
        <dbReference type="Proteomes" id="UP000007963"/>
    </source>
</evidence>
<feature type="signal peptide" evidence="3">
    <location>
        <begin position="1"/>
        <end position="22"/>
    </location>
</feature>
<dbReference type="SUPFAM" id="SSF53474">
    <property type="entry name" value="alpha/beta-Hydrolases"/>
    <property type="match status" value="1"/>
</dbReference>
<keyword evidence="2 3" id="KW-0378">Hydrolase</keyword>
<dbReference type="GO" id="GO:0016787">
    <property type="term" value="F:hydrolase activity"/>
    <property type="evidence" value="ECO:0007669"/>
    <property type="project" value="UniProtKB-KW"/>
</dbReference>
<dbReference type="AlphaFoldDB" id="Q0D201"/>
<comment type="similarity">
    <text evidence="1 3">Belongs to the type-B carboxylesterase/lipase family.</text>
</comment>
<evidence type="ECO:0000256" key="2">
    <source>
        <dbReference type="ARBA" id="ARBA00022801"/>
    </source>
</evidence>
<dbReference type="PANTHER" id="PTHR11559">
    <property type="entry name" value="CARBOXYLESTERASE"/>
    <property type="match status" value="1"/>
</dbReference>
<dbReference type="InterPro" id="IPR002018">
    <property type="entry name" value="CarbesteraseB"/>
</dbReference>
<dbReference type="EC" id="3.1.1.-" evidence="3"/>
<organism evidence="5 6">
    <name type="scientific">Aspergillus terreus (strain NIH 2624 / FGSC A1156)</name>
    <dbReference type="NCBI Taxonomy" id="341663"/>
    <lineage>
        <taxon>Eukaryota</taxon>
        <taxon>Fungi</taxon>
        <taxon>Dikarya</taxon>
        <taxon>Ascomycota</taxon>
        <taxon>Pezizomycotina</taxon>
        <taxon>Eurotiomycetes</taxon>
        <taxon>Eurotiomycetidae</taxon>
        <taxon>Eurotiales</taxon>
        <taxon>Aspergillaceae</taxon>
        <taxon>Aspergillus</taxon>
        <taxon>Aspergillus subgen. Circumdati</taxon>
    </lineage>
</organism>
<dbReference type="InterPro" id="IPR029058">
    <property type="entry name" value="AB_hydrolase_fold"/>
</dbReference>
<sequence length="509" mass="56672">MPNMKLHSILLALVFLFSLACARNPVVDLGYARYRGQTLSSGVNQWLGIRYAAPPVGPLRFAAPQDPRPMEGIQYAAKTKRRPRLLPVYVWIQGGGYNENSQANYNGTGLIQTSHMDIVVVTFNYRVGPYGFLSGEEVLKGGSLNNGLKDHIKVLQWVQKHIRKFGGDPERVVIGGASAGGASVTLLLSAYGGRDDHLFHGAAAESQSFAGMLTLDESQFLYNNLVIRTGCASDTDTLACLRRLDTASLQLQNIQTPLPRAQQAPLYLYGPTIDEDLVPDYTYRLFHEGKFIKVPVIFGDASDEGTVFVPKNTSTLGEADTFIQNQFPEIELHHFAKINKWYFTDDQLVPYPNAGHYWKATSNAYGEMRYICPGIDMSSIYAKAGVASWNFHYAVLDPQSEASGEGTTHTVERFAIWGPQYVPEKAPESYFTSNAPIVPVMQGYWTSFIKSLDPNLYRYPGSPEWKTWGNGDGYRRLFIRTGETSMESVPDAQRERCKYLISIGPELGQ</sequence>
<evidence type="ECO:0000256" key="3">
    <source>
        <dbReference type="RuleBase" id="RU361235"/>
    </source>
</evidence>
<dbReference type="InterPro" id="IPR019826">
    <property type="entry name" value="Carboxylesterase_B_AS"/>
</dbReference>
<dbReference type="Proteomes" id="UP000007963">
    <property type="component" value="Unassembled WGS sequence"/>
</dbReference>
<dbReference type="Gene3D" id="3.40.50.1820">
    <property type="entry name" value="alpha/beta hydrolase"/>
    <property type="match status" value="1"/>
</dbReference>
<feature type="domain" description="Carboxylesterase type B" evidence="4">
    <location>
        <begin position="79"/>
        <end position="485"/>
    </location>
</feature>
<dbReference type="OrthoDB" id="408631at2759"/>
<dbReference type="GeneID" id="4354789"/>
<dbReference type="Pfam" id="PF00135">
    <property type="entry name" value="COesterase"/>
    <property type="match status" value="1"/>
</dbReference>
<evidence type="ECO:0000256" key="1">
    <source>
        <dbReference type="ARBA" id="ARBA00005964"/>
    </source>
</evidence>
<dbReference type="HOGENOM" id="CLU_006586_10_7_1"/>
<dbReference type="RefSeq" id="XP_001210119.1">
    <property type="nucleotide sequence ID" value="XM_001210119.1"/>
</dbReference>
<dbReference type="VEuPathDB" id="FungiDB:ATEG_00033"/>
<feature type="chain" id="PRO_5005142407" description="Carboxylic ester hydrolase" evidence="3">
    <location>
        <begin position="23"/>
        <end position="509"/>
    </location>
</feature>
<dbReference type="PROSITE" id="PS51257">
    <property type="entry name" value="PROKAR_LIPOPROTEIN"/>
    <property type="match status" value="1"/>
</dbReference>
<evidence type="ECO:0000313" key="5">
    <source>
        <dbReference type="EMBL" id="EAU38679.1"/>
    </source>
</evidence>
<dbReference type="OMA" id="YICPGID"/>
<reference evidence="6" key="1">
    <citation type="submission" date="2005-09" db="EMBL/GenBank/DDBJ databases">
        <title>Annotation of the Aspergillus terreus NIH2624 genome.</title>
        <authorList>
            <person name="Birren B.W."/>
            <person name="Lander E.S."/>
            <person name="Galagan J.E."/>
            <person name="Nusbaum C."/>
            <person name="Devon K."/>
            <person name="Henn M."/>
            <person name="Ma L.-J."/>
            <person name="Jaffe D.B."/>
            <person name="Butler J."/>
            <person name="Alvarez P."/>
            <person name="Gnerre S."/>
            <person name="Grabherr M."/>
            <person name="Kleber M."/>
            <person name="Mauceli E.W."/>
            <person name="Brockman W."/>
            <person name="Rounsley S."/>
            <person name="Young S.K."/>
            <person name="LaButti K."/>
            <person name="Pushparaj V."/>
            <person name="DeCaprio D."/>
            <person name="Crawford M."/>
            <person name="Koehrsen M."/>
            <person name="Engels R."/>
            <person name="Montgomery P."/>
            <person name="Pearson M."/>
            <person name="Howarth C."/>
            <person name="Larson L."/>
            <person name="Luoma S."/>
            <person name="White J."/>
            <person name="Alvarado L."/>
            <person name="Kodira C.D."/>
            <person name="Zeng Q."/>
            <person name="Oleary S."/>
            <person name="Yandava C."/>
            <person name="Denning D.W."/>
            <person name="Nierman W.C."/>
            <person name="Milne T."/>
            <person name="Madden K."/>
        </authorList>
    </citation>
    <scope>NUCLEOTIDE SEQUENCE [LARGE SCALE GENOMIC DNA]</scope>
    <source>
        <strain evidence="6">NIH 2624 / FGSC A1156</strain>
    </source>
</reference>